<keyword evidence="3" id="KW-0411">Iron-sulfur</keyword>
<evidence type="ECO:0000256" key="1">
    <source>
        <dbReference type="ARBA" id="ARBA00022723"/>
    </source>
</evidence>
<dbReference type="RefSeq" id="WP_413778771.1">
    <property type="nucleotide sequence ID" value="NZ_JAUOZS010000001.1"/>
</dbReference>
<comment type="caution">
    <text evidence="5">The sequence shown here is derived from an EMBL/GenBank/DDBJ whole genome shotgun (WGS) entry which is preliminary data.</text>
</comment>
<dbReference type="PROSITE" id="PS51379">
    <property type="entry name" value="4FE4S_FER_2"/>
    <property type="match status" value="2"/>
</dbReference>
<keyword evidence="2" id="KW-0408">Iron</keyword>
<accession>A0ABU3NTS1</accession>
<organism evidence="5 6">
    <name type="scientific">Anaeroselena agilis</name>
    <dbReference type="NCBI Taxonomy" id="3063788"/>
    <lineage>
        <taxon>Bacteria</taxon>
        <taxon>Bacillati</taxon>
        <taxon>Bacillota</taxon>
        <taxon>Negativicutes</taxon>
        <taxon>Acetonemataceae</taxon>
        <taxon>Anaeroselena</taxon>
    </lineage>
</organism>
<evidence type="ECO:0000256" key="3">
    <source>
        <dbReference type="ARBA" id="ARBA00023014"/>
    </source>
</evidence>
<keyword evidence="1" id="KW-0479">Metal-binding</keyword>
<dbReference type="PROSITE" id="PS00198">
    <property type="entry name" value="4FE4S_FER_1"/>
    <property type="match status" value="1"/>
</dbReference>
<dbReference type="InterPro" id="IPR017900">
    <property type="entry name" value="4Fe4S_Fe_S_CS"/>
</dbReference>
<evidence type="ECO:0000313" key="5">
    <source>
        <dbReference type="EMBL" id="MDT8900215.1"/>
    </source>
</evidence>
<dbReference type="Gene3D" id="3.30.70.20">
    <property type="match status" value="1"/>
</dbReference>
<name>A0ABU3NTS1_9FIRM</name>
<protein>
    <submittedName>
        <fullName evidence="5">4Fe-4S binding protein</fullName>
    </submittedName>
</protein>
<evidence type="ECO:0000313" key="6">
    <source>
        <dbReference type="Proteomes" id="UP001254848"/>
    </source>
</evidence>
<dbReference type="Pfam" id="PF00037">
    <property type="entry name" value="Fer4"/>
    <property type="match status" value="1"/>
</dbReference>
<evidence type="ECO:0000259" key="4">
    <source>
        <dbReference type="PROSITE" id="PS51379"/>
    </source>
</evidence>
<dbReference type="SUPFAM" id="SSF54862">
    <property type="entry name" value="4Fe-4S ferredoxins"/>
    <property type="match status" value="1"/>
</dbReference>
<dbReference type="Proteomes" id="UP001254848">
    <property type="component" value="Unassembled WGS sequence"/>
</dbReference>
<gene>
    <name evidence="5" type="ORF">Q4T40_03050</name>
</gene>
<dbReference type="InterPro" id="IPR017896">
    <property type="entry name" value="4Fe4S_Fe-S-bd"/>
</dbReference>
<feature type="domain" description="4Fe-4S ferredoxin-type" evidence="4">
    <location>
        <begin position="283"/>
        <end position="311"/>
    </location>
</feature>
<dbReference type="EMBL" id="JAUOZS010000001">
    <property type="protein sequence ID" value="MDT8900215.1"/>
    <property type="molecule type" value="Genomic_DNA"/>
</dbReference>
<evidence type="ECO:0000256" key="2">
    <source>
        <dbReference type="ARBA" id="ARBA00023004"/>
    </source>
</evidence>
<feature type="domain" description="4Fe-4S ferredoxin-type" evidence="4">
    <location>
        <begin position="312"/>
        <end position="341"/>
    </location>
</feature>
<proteinExistence type="predicted"/>
<sequence length="365" mass="39241">MGHLGNGKSDVFRALAARLDRNPVGAPYNETLMHILHIMYTDKEAAVGSQFPPGFTNLDKLAAQTGLPLAELAAILENMAAKGLVVDIPRRGKALYSLSPLVIGFFEYTFMRTGGPLPLGELASLFERYHHERGVAEEFFGGETKIFQTWAYESALPADIATEVLDYEKASAMIRAAGTGALSMCYCRHQARHRGTACGAPVEDVCTSLGGAAEWLIRRGFARPAGVDELLGVLDRTEALGLVHLADNVANKPAFVCHCCGCCCGVLRTINEQGVMAVHPSNFIARIDMARCTACGLCARRCHVRAITVAPPSAAVDPARCLGCGVCAKSCPQGAITLSRRDLARTPPRDKLEQMTRIAKEKGKL</sequence>
<keyword evidence="6" id="KW-1185">Reference proteome</keyword>
<reference evidence="5 6" key="1">
    <citation type="submission" date="2023-07" db="EMBL/GenBank/DDBJ databases">
        <title>The novel representative of Negativicutes class, Anaeroselena agilis gen. nov. sp. nov.</title>
        <authorList>
            <person name="Prokofeva M.I."/>
            <person name="Elcheninov A.G."/>
            <person name="Klyukina A."/>
            <person name="Kublanov I.V."/>
            <person name="Frolov E.N."/>
            <person name="Podosokorskaya O.A."/>
        </authorList>
    </citation>
    <scope>NUCLEOTIDE SEQUENCE [LARGE SCALE GENOMIC DNA]</scope>
    <source>
        <strain evidence="5 6">4137-cl</strain>
    </source>
</reference>